<evidence type="ECO:0000313" key="2">
    <source>
        <dbReference type="EMBL" id="KAK3178280.1"/>
    </source>
</evidence>
<dbReference type="EMBL" id="JASNWA010000003">
    <property type="protein sequence ID" value="KAK3178280.1"/>
    <property type="molecule type" value="Genomic_DNA"/>
</dbReference>
<evidence type="ECO:0000256" key="1">
    <source>
        <dbReference type="SAM" id="MobiDB-lite"/>
    </source>
</evidence>
<dbReference type="AlphaFoldDB" id="A0AAD9ZFX6"/>
<feature type="compositionally biased region" description="Polar residues" evidence="1">
    <location>
        <begin position="57"/>
        <end position="66"/>
    </location>
</feature>
<evidence type="ECO:0000313" key="3">
    <source>
        <dbReference type="Proteomes" id="UP001276659"/>
    </source>
</evidence>
<feature type="region of interest" description="Disordered" evidence="1">
    <location>
        <begin position="16"/>
        <end position="105"/>
    </location>
</feature>
<proteinExistence type="predicted"/>
<comment type="caution">
    <text evidence="2">The sequence shown here is derived from an EMBL/GenBank/DDBJ whole genome shotgun (WGS) entry which is preliminary data.</text>
</comment>
<keyword evidence="3" id="KW-1185">Reference proteome</keyword>
<evidence type="ECO:0008006" key="4">
    <source>
        <dbReference type="Google" id="ProtNLM"/>
    </source>
</evidence>
<name>A0AAD9ZFX6_9LECA</name>
<reference evidence="2" key="1">
    <citation type="submission" date="2022-11" db="EMBL/GenBank/DDBJ databases">
        <title>Chromosomal genome sequence assembly and mating type (MAT) locus characterization of the leprose asexual lichenized fungus Lepraria neglecta (Nyl.) Erichsen.</title>
        <authorList>
            <person name="Allen J.L."/>
            <person name="Pfeffer B."/>
        </authorList>
    </citation>
    <scope>NUCLEOTIDE SEQUENCE</scope>
    <source>
        <strain evidence="2">Allen 5258</strain>
    </source>
</reference>
<dbReference type="Proteomes" id="UP001276659">
    <property type="component" value="Unassembled WGS sequence"/>
</dbReference>
<protein>
    <recommendedName>
        <fullName evidence="4">F-box domain-containing protein</fullName>
    </recommendedName>
</protein>
<organism evidence="2 3">
    <name type="scientific">Lepraria neglecta</name>
    <dbReference type="NCBI Taxonomy" id="209136"/>
    <lineage>
        <taxon>Eukaryota</taxon>
        <taxon>Fungi</taxon>
        <taxon>Dikarya</taxon>
        <taxon>Ascomycota</taxon>
        <taxon>Pezizomycotina</taxon>
        <taxon>Lecanoromycetes</taxon>
        <taxon>OSLEUM clade</taxon>
        <taxon>Lecanoromycetidae</taxon>
        <taxon>Lecanorales</taxon>
        <taxon>Lecanorineae</taxon>
        <taxon>Stereocaulaceae</taxon>
        <taxon>Lepraria</taxon>
    </lineage>
</organism>
<accession>A0AAD9ZFX6</accession>
<gene>
    <name evidence="2" type="ORF">OEA41_000413</name>
</gene>
<feature type="compositionally biased region" description="Low complexity" evidence="1">
    <location>
        <begin position="67"/>
        <end position="85"/>
    </location>
</feature>
<sequence>MNFSFENSTMATIAAEIAKEAPRRKRKAPISYDEPENGKRQKLDIGSLLNTPPPTIDSETSFNSPGSAHFTFSSATSRSSTPQSALTPEKSKGGRPRSKAIPYPRNKQLKVSTRIRKDRPFTKELPCEIWQGIFGFCSPSFLLKACTVKYFDEILARNEVTWKLARQRYFDPDMPDPPPGLSEKEYAKLLTCTGCQNCDDTETRRTYWAYQRRWCKSCHTENIVVEKQAFNDSGFERGGQFRELRPLMLKCIPVAKYDSWVHYQWVGHYDEPPAWGQLYPNGQTSNYQRSRIDDLMVEFNKSSLNEKSTQEEIDAFFNPKVAANDDYVSKLQAVEDWCETFRVVGKAERDALKAERAKYYKDQASLMDPPLESEALAFCESYKRAARIAREPTAKSWSILQDKLYIERVVAEEKLAKKRYRDAVQEFRKQLRQDYDENASRRKNKDAPEQLFVFELAEAVVKDLQQLKAEIADEDLIHVFFRRVYDAYQASDSKPEGKHGKYRLLMDDVRQIYYKQFRSMIKEEIQPDITHPAMQVKCPACPDSFGTRSFGEHMRHIHGTHRYDGSELSRFSVNRDTEEFAWMYLEWPRNLPILAPHHKSTGCWNPDDHSAYQYKDSMFDPFNEA</sequence>